<dbReference type="InterPro" id="IPR012334">
    <property type="entry name" value="Pectin_lyas_fold"/>
</dbReference>
<comment type="similarity">
    <text evidence="2 8">Belongs to the glycosyl hydrolase 28 family.</text>
</comment>
<keyword evidence="11" id="KW-1185">Reference proteome</keyword>
<dbReference type="Gene3D" id="2.160.20.10">
    <property type="entry name" value="Single-stranded right-handed beta-helix, Pectin lyase-like"/>
    <property type="match status" value="1"/>
</dbReference>
<keyword evidence="7" id="KW-0961">Cell wall biogenesis/degradation</keyword>
<dbReference type="EMBL" id="PKMF04000059">
    <property type="protein sequence ID" value="KAK7854036.1"/>
    <property type="molecule type" value="Genomic_DNA"/>
</dbReference>
<sequence>MAIAGKACTLTILIILCFALAYCEAYAKGVVRGVPDTFRGSNLARHDVPAPGEKVFNVLQFGAKPDGRKDNTQAFIQAWRAACDFKGPSRLLIPGGSFLISQVVFGGPCGGTTPKVVQILGTLKGSTDISEYPEAYWIVFESIVGLVVTGSGKGTLDGQGDSVWKYNDCSHSSDCQPLPANLRLNKVTNGVIRGLTSLNSKGVHVFITNCEIIRARNLHINAPADSPNTDGIHVSHSNDVRIAKSTIRTGDDCISIIQGATNIRINKYENEEDVKGITVKNCTLVGTENGVRIKSYPGSKESSASSMLFQDIIMNNVKNPIIIDQGYCPKSKCSNKSYPCQNVQLYDIDLKSQQRGPTAASCTNAKVRFGGKMNPPPCK</sequence>
<keyword evidence="5 8" id="KW-0378">Hydrolase</keyword>
<name>A0AAW0LSS2_QUESU</name>
<dbReference type="GO" id="GO:0071555">
    <property type="term" value="P:cell wall organization"/>
    <property type="evidence" value="ECO:0007669"/>
    <property type="project" value="UniProtKB-KW"/>
</dbReference>
<feature type="signal peptide" evidence="9">
    <location>
        <begin position="1"/>
        <end position="27"/>
    </location>
</feature>
<evidence type="ECO:0000313" key="11">
    <source>
        <dbReference type="Proteomes" id="UP000237347"/>
    </source>
</evidence>
<comment type="subcellular location">
    <subcellularLocation>
        <location evidence="1">Secreted</location>
        <location evidence="1">Cell wall</location>
    </subcellularLocation>
</comment>
<evidence type="ECO:0000256" key="4">
    <source>
        <dbReference type="ARBA" id="ARBA00022525"/>
    </source>
</evidence>
<evidence type="ECO:0000256" key="8">
    <source>
        <dbReference type="RuleBase" id="RU361169"/>
    </source>
</evidence>
<dbReference type="SMART" id="SM00710">
    <property type="entry name" value="PbH1"/>
    <property type="match status" value="3"/>
</dbReference>
<dbReference type="Pfam" id="PF00295">
    <property type="entry name" value="Glyco_hydro_28"/>
    <property type="match status" value="1"/>
</dbReference>
<gene>
    <name evidence="10" type="primary">plaa2_0</name>
    <name evidence="10" type="ORF">CFP56_033763</name>
</gene>
<dbReference type="GO" id="GO:0004650">
    <property type="term" value="F:polygalacturonase activity"/>
    <property type="evidence" value="ECO:0007669"/>
    <property type="project" value="InterPro"/>
</dbReference>
<evidence type="ECO:0000256" key="2">
    <source>
        <dbReference type="ARBA" id="ARBA00008834"/>
    </source>
</evidence>
<keyword evidence="4" id="KW-0964">Secreted</keyword>
<evidence type="ECO:0000256" key="3">
    <source>
        <dbReference type="ARBA" id="ARBA00022512"/>
    </source>
</evidence>
<dbReference type="SUPFAM" id="SSF51126">
    <property type="entry name" value="Pectin lyase-like"/>
    <property type="match status" value="1"/>
</dbReference>
<dbReference type="PANTHER" id="PTHR31375">
    <property type="match status" value="1"/>
</dbReference>
<accession>A0AAW0LSS2</accession>
<keyword evidence="3" id="KW-0134">Cell wall</keyword>
<evidence type="ECO:0000256" key="6">
    <source>
        <dbReference type="ARBA" id="ARBA00023295"/>
    </source>
</evidence>
<organism evidence="10 11">
    <name type="scientific">Quercus suber</name>
    <name type="common">Cork oak</name>
    <dbReference type="NCBI Taxonomy" id="58331"/>
    <lineage>
        <taxon>Eukaryota</taxon>
        <taxon>Viridiplantae</taxon>
        <taxon>Streptophyta</taxon>
        <taxon>Embryophyta</taxon>
        <taxon>Tracheophyta</taxon>
        <taxon>Spermatophyta</taxon>
        <taxon>Magnoliopsida</taxon>
        <taxon>eudicotyledons</taxon>
        <taxon>Gunneridae</taxon>
        <taxon>Pentapetalae</taxon>
        <taxon>rosids</taxon>
        <taxon>fabids</taxon>
        <taxon>Fagales</taxon>
        <taxon>Fagaceae</taxon>
        <taxon>Quercus</taxon>
    </lineage>
</organism>
<evidence type="ECO:0000256" key="1">
    <source>
        <dbReference type="ARBA" id="ARBA00004191"/>
    </source>
</evidence>
<evidence type="ECO:0000256" key="5">
    <source>
        <dbReference type="ARBA" id="ARBA00022801"/>
    </source>
</evidence>
<protein>
    <submittedName>
        <fullName evidence="10">Exopolygalacturonase</fullName>
    </submittedName>
</protein>
<dbReference type="InterPro" id="IPR000743">
    <property type="entry name" value="Glyco_hydro_28"/>
</dbReference>
<proteinExistence type="inferred from homology"/>
<evidence type="ECO:0000256" key="9">
    <source>
        <dbReference type="SAM" id="SignalP"/>
    </source>
</evidence>
<comment type="caution">
    <text evidence="10">The sequence shown here is derived from an EMBL/GenBank/DDBJ whole genome shotgun (WGS) entry which is preliminary data.</text>
</comment>
<keyword evidence="9" id="KW-0732">Signal</keyword>
<evidence type="ECO:0000313" key="10">
    <source>
        <dbReference type="EMBL" id="KAK7854036.1"/>
    </source>
</evidence>
<dbReference type="AlphaFoldDB" id="A0AAW0LSS2"/>
<keyword evidence="6 8" id="KW-0326">Glycosidase</keyword>
<feature type="chain" id="PRO_5043776996" evidence="9">
    <location>
        <begin position="28"/>
        <end position="379"/>
    </location>
</feature>
<dbReference type="GO" id="GO:0005975">
    <property type="term" value="P:carbohydrate metabolic process"/>
    <property type="evidence" value="ECO:0007669"/>
    <property type="project" value="InterPro"/>
</dbReference>
<evidence type="ECO:0000256" key="7">
    <source>
        <dbReference type="ARBA" id="ARBA00023316"/>
    </source>
</evidence>
<dbReference type="InterPro" id="IPR011050">
    <property type="entry name" value="Pectin_lyase_fold/virulence"/>
</dbReference>
<dbReference type="InterPro" id="IPR006626">
    <property type="entry name" value="PbH1"/>
</dbReference>
<reference evidence="10 11" key="1">
    <citation type="journal article" date="2018" name="Sci. Data">
        <title>The draft genome sequence of cork oak.</title>
        <authorList>
            <person name="Ramos A.M."/>
            <person name="Usie A."/>
            <person name="Barbosa P."/>
            <person name="Barros P.M."/>
            <person name="Capote T."/>
            <person name="Chaves I."/>
            <person name="Simoes F."/>
            <person name="Abreu I."/>
            <person name="Carrasquinho I."/>
            <person name="Faro C."/>
            <person name="Guimaraes J.B."/>
            <person name="Mendonca D."/>
            <person name="Nobrega F."/>
            <person name="Rodrigues L."/>
            <person name="Saibo N.J.M."/>
            <person name="Varela M.C."/>
            <person name="Egas C."/>
            <person name="Matos J."/>
            <person name="Miguel C.M."/>
            <person name="Oliveira M.M."/>
            <person name="Ricardo C.P."/>
            <person name="Goncalves S."/>
        </authorList>
    </citation>
    <scope>NUCLEOTIDE SEQUENCE [LARGE SCALE GENOMIC DNA]</scope>
    <source>
        <strain evidence="11">cv. HL8</strain>
    </source>
</reference>
<dbReference type="Proteomes" id="UP000237347">
    <property type="component" value="Unassembled WGS sequence"/>
</dbReference>